<dbReference type="GO" id="GO:0008962">
    <property type="term" value="F:phosphatidylglycerophosphatase activity"/>
    <property type="evidence" value="ECO:0007669"/>
    <property type="project" value="InterPro"/>
</dbReference>
<dbReference type="InterPro" id="IPR027706">
    <property type="entry name" value="PGP_Pase"/>
</dbReference>
<organism evidence="1 2">
    <name type="scientific">Saccharomyces pastorianus</name>
    <name type="common">Lager yeast</name>
    <name type="synonym">Saccharomyces cerevisiae x Saccharomyces eubayanus</name>
    <dbReference type="NCBI Taxonomy" id="27292"/>
    <lineage>
        <taxon>Eukaryota</taxon>
        <taxon>Fungi</taxon>
        <taxon>Dikarya</taxon>
        <taxon>Ascomycota</taxon>
        <taxon>Saccharomycotina</taxon>
        <taxon>Saccharomycetes</taxon>
        <taxon>Saccharomycetales</taxon>
        <taxon>Saccharomycetaceae</taxon>
        <taxon>Saccharomyces</taxon>
    </lineage>
</organism>
<accession>A0A6C1EGT8</accession>
<reference evidence="1 2" key="1">
    <citation type="journal article" date="2019" name="BMC Genomics">
        <title>Chromosome level assembly and comparative genome analysis confirm lager-brewing yeasts originated from a single hybridization.</title>
        <authorList>
            <person name="Salazar A.N."/>
            <person name="Gorter de Vries A.R."/>
            <person name="van den Broek M."/>
            <person name="Brouwers N."/>
            <person name="de la Torre Cortes P."/>
            <person name="Kuijpers N.G.A."/>
            <person name="Daran J.G."/>
            <person name="Abeel T."/>
        </authorList>
    </citation>
    <scope>NUCLEOTIDE SEQUENCE [LARGE SCALE GENOMIC DNA]</scope>
    <source>
        <strain evidence="1 2">CBS 1483</strain>
    </source>
</reference>
<dbReference type="GO" id="GO:0032049">
    <property type="term" value="P:cardiolipin biosynthetic process"/>
    <property type="evidence" value="ECO:0007669"/>
    <property type="project" value="TreeGrafter"/>
</dbReference>
<dbReference type="InterPro" id="IPR036412">
    <property type="entry name" value="HAD-like_sf"/>
</dbReference>
<dbReference type="EMBL" id="CP049012">
    <property type="protein sequence ID" value="QID88081.1"/>
    <property type="molecule type" value="Genomic_DNA"/>
</dbReference>
<sequence length="185" mass="20997">MNISGTLNTLRLLYNPSLCKPSLVVPTFNELPIPIHDSIKAVVVDKDNCISFPHDNIIWPDYSQHWESLKLKYPNKSLLIVSNTAGSSSDEDYLQAKLLEDKTGVPVLRHSTKKPGCHNEILDYFYENKIITNPKEVAVIGDRLFTDILMANMMGSYGVWIRDGVKISSNPLSKFEKKLYDFFGF</sequence>
<dbReference type="PANTHER" id="PTHR19288:SF25">
    <property type="entry name" value="PHOSPHATIDYLGLYCEROPHOSPHATASE GEP4, MITOCHONDRIAL"/>
    <property type="match status" value="1"/>
</dbReference>
<evidence type="ECO:0000313" key="1">
    <source>
        <dbReference type="EMBL" id="QID88081.1"/>
    </source>
</evidence>
<dbReference type="OrthoDB" id="198652at2759"/>
<dbReference type="Pfam" id="PF09419">
    <property type="entry name" value="PGP_phosphatase"/>
    <property type="match status" value="1"/>
</dbReference>
<evidence type="ECO:0000313" key="2">
    <source>
        <dbReference type="Proteomes" id="UP000501346"/>
    </source>
</evidence>
<dbReference type="PANTHER" id="PTHR19288">
    <property type="entry name" value="4-NITROPHENYLPHOSPHATASE-RELATED"/>
    <property type="match status" value="1"/>
</dbReference>
<dbReference type="InterPro" id="IPR023214">
    <property type="entry name" value="HAD_sf"/>
</dbReference>
<dbReference type="GO" id="GO:0005739">
    <property type="term" value="C:mitochondrion"/>
    <property type="evidence" value="ECO:0007669"/>
    <property type="project" value="TreeGrafter"/>
</dbReference>
<dbReference type="SUPFAM" id="SSF56784">
    <property type="entry name" value="HAD-like"/>
    <property type="match status" value="1"/>
</dbReference>
<gene>
    <name evidence="1" type="primary">GEP4_2</name>
    <name evidence="1" type="ORF">GRS66_010786</name>
</gene>
<proteinExistence type="predicted"/>
<keyword evidence="2" id="KW-1185">Reference proteome</keyword>
<dbReference type="Proteomes" id="UP000501346">
    <property type="component" value="Chromosome SeXV-SeVIII"/>
</dbReference>
<dbReference type="InterPro" id="IPR010021">
    <property type="entry name" value="PGPP1/Gep4"/>
</dbReference>
<protein>
    <submittedName>
        <fullName evidence="1">Phosphatidylglycerophosphatase gep4 mitochondrial</fullName>
    </submittedName>
</protein>
<dbReference type="AlphaFoldDB" id="A0A6C1EGT8"/>
<dbReference type="NCBIfam" id="TIGR01668">
    <property type="entry name" value="YqeG_hyp_ppase"/>
    <property type="match status" value="1"/>
</dbReference>
<name>A0A6C1EGT8_SACPS</name>
<dbReference type="FunFam" id="3.40.50.1000:FF:000165">
    <property type="entry name" value="HAD superfamily phosphatase"/>
    <property type="match status" value="1"/>
</dbReference>
<dbReference type="Gene3D" id="3.40.50.1000">
    <property type="entry name" value="HAD superfamily/HAD-like"/>
    <property type="match status" value="1"/>
</dbReference>